<reference evidence="3" key="1">
    <citation type="submission" date="2022-06" db="EMBL/GenBank/DDBJ databases">
        <title>Uncovering the hologenomic basis of an extraordinary plant invasion.</title>
        <authorList>
            <person name="Bieker V.C."/>
            <person name="Martin M.D."/>
            <person name="Gilbert T."/>
            <person name="Hodgins K."/>
            <person name="Battlay P."/>
            <person name="Petersen B."/>
            <person name="Wilson J."/>
        </authorList>
    </citation>
    <scope>NUCLEOTIDE SEQUENCE</scope>
    <source>
        <strain evidence="3">AA19_3_7</strain>
        <tissue evidence="3">Leaf</tissue>
    </source>
</reference>
<keyword evidence="4" id="KW-1185">Reference proteome</keyword>
<evidence type="ECO:0000256" key="1">
    <source>
        <dbReference type="SAM" id="MobiDB-lite"/>
    </source>
</evidence>
<dbReference type="EMBL" id="JAMZMK010000971">
    <property type="protein sequence ID" value="KAI7755629.1"/>
    <property type="molecule type" value="Genomic_DNA"/>
</dbReference>
<keyword evidence="2" id="KW-1133">Transmembrane helix</keyword>
<name>A0AAD5D9W7_AMBAR</name>
<gene>
    <name evidence="3" type="ORF">M8C21_007165</name>
</gene>
<keyword evidence="2" id="KW-0812">Transmembrane</keyword>
<dbReference type="AlphaFoldDB" id="A0AAD5D9W7"/>
<organism evidence="3 4">
    <name type="scientific">Ambrosia artemisiifolia</name>
    <name type="common">Common ragweed</name>
    <dbReference type="NCBI Taxonomy" id="4212"/>
    <lineage>
        <taxon>Eukaryota</taxon>
        <taxon>Viridiplantae</taxon>
        <taxon>Streptophyta</taxon>
        <taxon>Embryophyta</taxon>
        <taxon>Tracheophyta</taxon>
        <taxon>Spermatophyta</taxon>
        <taxon>Magnoliopsida</taxon>
        <taxon>eudicotyledons</taxon>
        <taxon>Gunneridae</taxon>
        <taxon>Pentapetalae</taxon>
        <taxon>asterids</taxon>
        <taxon>campanulids</taxon>
        <taxon>Asterales</taxon>
        <taxon>Asteraceae</taxon>
        <taxon>Asteroideae</taxon>
        <taxon>Heliantheae alliance</taxon>
        <taxon>Heliantheae</taxon>
        <taxon>Ambrosia</taxon>
    </lineage>
</organism>
<protein>
    <submittedName>
        <fullName evidence="3">Uncharacterized protein</fullName>
    </submittedName>
</protein>
<feature type="region of interest" description="Disordered" evidence="1">
    <location>
        <begin position="1"/>
        <end position="27"/>
    </location>
</feature>
<evidence type="ECO:0000313" key="4">
    <source>
        <dbReference type="Proteomes" id="UP001206925"/>
    </source>
</evidence>
<keyword evidence="2" id="KW-0472">Membrane</keyword>
<proteinExistence type="predicted"/>
<comment type="caution">
    <text evidence="3">The sequence shown here is derived from an EMBL/GenBank/DDBJ whole genome shotgun (WGS) entry which is preliminary data.</text>
</comment>
<accession>A0AAD5D9W7</accession>
<sequence length="101" mass="10747">MRSPVSTARSHLPSRTAATSSQPTQLLPPPSISLLHLKACHKPPPRQRLPPSTPTSLNIASLQVNATATRSRNKAVVTVVGGGVGCIVLARWPLVLISYCY</sequence>
<dbReference type="Proteomes" id="UP001206925">
    <property type="component" value="Unassembled WGS sequence"/>
</dbReference>
<evidence type="ECO:0000256" key="2">
    <source>
        <dbReference type="SAM" id="Phobius"/>
    </source>
</evidence>
<feature type="transmembrane region" description="Helical" evidence="2">
    <location>
        <begin position="75"/>
        <end position="94"/>
    </location>
</feature>
<evidence type="ECO:0000313" key="3">
    <source>
        <dbReference type="EMBL" id="KAI7755629.1"/>
    </source>
</evidence>